<comment type="similarity">
    <text evidence="2 8">Belongs to the extradiol ring-cleavage dioxygenase family.</text>
</comment>
<name>A0ABW6S5X7_9NOCA</name>
<organism evidence="10 11">
    <name type="scientific">Nocardia jiangxiensis</name>
    <dbReference type="NCBI Taxonomy" id="282685"/>
    <lineage>
        <taxon>Bacteria</taxon>
        <taxon>Bacillati</taxon>
        <taxon>Actinomycetota</taxon>
        <taxon>Actinomycetes</taxon>
        <taxon>Mycobacteriales</taxon>
        <taxon>Nocardiaceae</taxon>
        <taxon>Nocardia</taxon>
    </lineage>
</organism>
<feature type="domain" description="VOC" evidence="9">
    <location>
        <begin position="16"/>
        <end position="130"/>
    </location>
</feature>
<dbReference type="InterPro" id="IPR000486">
    <property type="entry name" value="Xdiol_ring_cleave_dOase_1/2"/>
</dbReference>
<evidence type="ECO:0000259" key="9">
    <source>
        <dbReference type="PROSITE" id="PS51819"/>
    </source>
</evidence>
<accession>A0ABW6S5X7</accession>
<gene>
    <name evidence="10" type="ORF">ACFYXQ_22520</name>
</gene>
<dbReference type="CDD" id="cd07252">
    <property type="entry name" value="BphC1-RGP6_N_like"/>
    <property type="match status" value="1"/>
</dbReference>
<evidence type="ECO:0000256" key="2">
    <source>
        <dbReference type="ARBA" id="ARBA00008784"/>
    </source>
</evidence>
<dbReference type="InterPro" id="IPR029068">
    <property type="entry name" value="Glyas_Bleomycin-R_OHBP_Dase"/>
</dbReference>
<evidence type="ECO:0000256" key="6">
    <source>
        <dbReference type="ARBA" id="ARBA00023002"/>
    </source>
</evidence>
<keyword evidence="7 8" id="KW-0408">Iron</keyword>
<evidence type="ECO:0000256" key="4">
    <source>
        <dbReference type="ARBA" id="ARBA00022797"/>
    </source>
</evidence>
<dbReference type="InterPro" id="IPR037523">
    <property type="entry name" value="VOC_core"/>
</dbReference>
<dbReference type="SUPFAM" id="SSF54593">
    <property type="entry name" value="Glyoxalase/Bleomycin resistance protein/Dihydroxybiphenyl dioxygenase"/>
    <property type="match status" value="2"/>
</dbReference>
<dbReference type="InterPro" id="IPR004360">
    <property type="entry name" value="Glyas_Fos-R_dOase_dom"/>
</dbReference>
<dbReference type="Proteomes" id="UP001601992">
    <property type="component" value="Unassembled WGS sequence"/>
</dbReference>
<protein>
    <submittedName>
        <fullName evidence="10">VOC family protein</fullName>
    </submittedName>
</protein>
<evidence type="ECO:0000256" key="8">
    <source>
        <dbReference type="RuleBase" id="RU000683"/>
    </source>
</evidence>
<comment type="cofactor">
    <cofactor evidence="1 8">
        <name>Fe(2+)</name>
        <dbReference type="ChEBI" id="CHEBI:29033"/>
    </cofactor>
</comment>
<evidence type="ECO:0000256" key="3">
    <source>
        <dbReference type="ARBA" id="ARBA00022723"/>
    </source>
</evidence>
<keyword evidence="11" id="KW-1185">Reference proteome</keyword>
<evidence type="ECO:0000313" key="10">
    <source>
        <dbReference type="EMBL" id="MFF3570559.1"/>
    </source>
</evidence>
<dbReference type="PROSITE" id="PS51819">
    <property type="entry name" value="VOC"/>
    <property type="match status" value="2"/>
</dbReference>
<dbReference type="Gene3D" id="3.10.180.10">
    <property type="entry name" value="2,3-Dihydroxybiphenyl 1,2-Dioxygenase, domain 1"/>
    <property type="match status" value="2"/>
</dbReference>
<dbReference type="EMBL" id="JBIAQY010000007">
    <property type="protein sequence ID" value="MFF3570559.1"/>
    <property type="molecule type" value="Genomic_DNA"/>
</dbReference>
<keyword evidence="4 8" id="KW-0058">Aromatic hydrocarbons catabolism</keyword>
<keyword evidence="6 8" id="KW-0560">Oxidoreductase</keyword>
<evidence type="ECO:0000256" key="7">
    <source>
        <dbReference type="ARBA" id="ARBA00023004"/>
    </source>
</evidence>
<evidence type="ECO:0000256" key="1">
    <source>
        <dbReference type="ARBA" id="ARBA00001954"/>
    </source>
</evidence>
<keyword evidence="5 8" id="KW-0223">Dioxygenase</keyword>
<reference evidence="10 11" key="1">
    <citation type="submission" date="2024-10" db="EMBL/GenBank/DDBJ databases">
        <title>The Natural Products Discovery Center: Release of the First 8490 Sequenced Strains for Exploring Actinobacteria Biosynthetic Diversity.</title>
        <authorList>
            <person name="Kalkreuter E."/>
            <person name="Kautsar S.A."/>
            <person name="Yang D."/>
            <person name="Bader C.D."/>
            <person name="Teijaro C.N."/>
            <person name="Fluegel L."/>
            <person name="Davis C.M."/>
            <person name="Simpson J.R."/>
            <person name="Lauterbach L."/>
            <person name="Steele A.D."/>
            <person name="Gui C."/>
            <person name="Meng S."/>
            <person name="Li G."/>
            <person name="Viehrig K."/>
            <person name="Ye F."/>
            <person name="Su P."/>
            <person name="Kiefer A.F."/>
            <person name="Nichols A."/>
            <person name="Cepeda A.J."/>
            <person name="Yan W."/>
            <person name="Fan B."/>
            <person name="Jiang Y."/>
            <person name="Adhikari A."/>
            <person name="Zheng C.-J."/>
            <person name="Schuster L."/>
            <person name="Cowan T.M."/>
            <person name="Smanski M.J."/>
            <person name="Chevrette M.G."/>
            <person name="De Carvalho L.P.S."/>
            <person name="Shen B."/>
        </authorList>
    </citation>
    <scope>NUCLEOTIDE SEQUENCE [LARGE SCALE GENOMIC DNA]</scope>
    <source>
        <strain evidence="10 11">NPDC002593</strain>
    </source>
</reference>
<dbReference type="Pfam" id="PF22632">
    <property type="entry name" value="BphC_D1"/>
    <property type="match status" value="1"/>
</dbReference>
<keyword evidence="3" id="KW-0479">Metal-binding</keyword>
<dbReference type="Pfam" id="PF00903">
    <property type="entry name" value="Glyoxalase"/>
    <property type="match status" value="1"/>
</dbReference>
<evidence type="ECO:0000313" key="11">
    <source>
        <dbReference type="Proteomes" id="UP001601992"/>
    </source>
</evidence>
<dbReference type="PROSITE" id="PS00082">
    <property type="entry name" value="EXTRADIOL_DIOXYGENAS"/>
    <property type="match status" value="1"/>
</dbReference>
<dbReference type="RefSeq" id="WP_387404817.1">
    <property type="nucleotide sequence ID" value="NZ_JBIAQY010000007.1"/>
</dbReference>
<evidence type="ECO:0000256" key="5">
    <source>
        <dbReference type="ARBA" id="ARBA00022964"/>
    </source>
</evidence>
<sequence length="362" mass="40023">MNEPPGAGTSAFGAVHLGYVVVQSNRASDWRRFGAEAIGLHVDEIDGGALRFRLDDRACRFLVERGPAEDATALGWQVDDHETFDRIIARVADRGVPIVEGSAREATLRGVQRLWRFAGPKGIAQEIFTVPLTTPEPLRMLSSGWVTGESGLGHVAILSREPEAMRDYYRTVFDSRLSDYIDENVSGLKMKIRFLRVNERHHSVAIANIRGIKIDPIRTRVQHINIQSATLDDMLAAFGRVTELGFRMAWSVGQHTNDRELSFYCVTPSGFELEVGWNPVVIGAELESTWEPTTYQGISIWGHTPVGETVLDKFAQFRQALRSVTTPEITVPQFAAASAPVRAGHVVPVVHSPRSRSGGNSR</sequence>
<comment type="caution">
    <text evidence="10">The sequence shown here is derived from an EMBL/GenBank/DDBJ whole genome shotgun (WGS) entry which is preliminary data.</text>
</comment>
<proteinExistence type="inferred from homology"/>
<feature type="domain" description="VOC" evidence="9">
    <location>
        <begin position="151"/>
        <end position="278"/>
    </location>
</feature>